<feature type="chain" id="PRO_5046792378" evidence="2">
    <location>
        <begin position="25"/>
        <end position="454"/>
    </location>
</feature>
<comment type="caution">
    <text evidence="3">The sequence shown here is derived from an EMBL/GenBank/DDBJ whole genome shotgun (WGS) entry which is preliminary data.</text>
</comment>
<organism evidence="3 4">
    <name type="scientific">Aquipuribacter nitratireducens</name>
    <dbReference type="NCBI Taxonomy" id="650104"/>
    <lineage>
        <taxon>Bacteria</taxon>
        <taxon>Bacillati</taxon>
        <taxon>Actinomycetota</taxon>
        <taxon>Actinomycetes</taxon>
        <taxon>Micrococcales</taxon>
        <taxon>Intrasporangiaceae</taxon>
        <taxon>Aquipuribacter</taxon>
    </lineage>
</organism>
<feature type="region of interest" description="Disordered" evidence="1">
    <location>
        <begin position="28"/>
        <end position="52"/>
    </location>
</feature>
<evidence type="ECO:0000256" key="1">
    <source>
        <dbReference type="SAM" id="MobiDB-lite"/>
    </source>
</evidence>
<evidence type="ECO:0000313" key="4">
    <source>
        <dbReference type="Proteomes" id="UP001596122"/>
    </source>
</evidence>
<evidence type="ECO:0000256" key="2">
    <source>
        <dbReference type="SAM" id="SignalP"/>
    </source>
</evidence>
<gene>
    <name evidence="3" type="ORF">ACFPJ6_12310</name>
</gene>
<keyword evidence="2" id="KW-0732">Signal</keyword>
<dbReference type="InterPro" id="IPR013211">
    <property type="entry name" value="LVIVD"/>
</dbReference>
<keyword evidence="4" id="KW-1185">Reference proteome</keyword>
<feature type="compositionally biased region" description="Polar residues" evidence="1">
    <location>
        <begin position="37"/>
        <end position="52"/>
    </location>
</feature>
<dbReference type="SUPFAM" id="SSF50969">
    <property type="entry name" value="YVTN repeat-like/Quinoprotein amine dehydrogenase"/>
    <property type="match status" value="1"/>
</dbReference>
<dbReference type="InterPro" id="IPR011044">
    <property type="entry name" value="Quino_amine_DH_bsu"/>
</dbReference>
<feature type="signal peptide" evidence="2">
    <location>
        <begin position="1"/>
        <end position="24"/>
    </location>
</feature>
<dbReference type="Pfam" id="PF08309">
    <property type="entry name" value="LVIVD"/>
    <property type="match status" value="1"/>
</dbReference>
<proteinExistence type="predicted"/>
<dbReference type="Proteomes" id="UP001596122">
    <property type="component" value="Unassembled WGS sequence"/>
</dbReference>
<evidence type="ECO:0000313" key="3">
    <source>
        <dbReference type="EMBL" id="MFC5381576.1"/>
    </source>
</evidence>
<dbReference type="RefSeq" id="WP_340269494.1">
    <property type="nucleotide sequence ID" value="NZ_JBBEOG010000004.1"/>
</dbReference>
<sequence length="454" mass="47854">MRTPAIIAALAVAASLAVAVPAVAHDGEHLGPGNPGPSISSQNVKLLSNSPKSNTATQSDLAFFGKYAVAGNYAGFRILDVSDPAAPVTVTDFRCNGPQGDVSVVGNLVFQSVDSPQSSSACTSTNATASTPGMFEGIRVFDISDMTSPQLVTAIPTDCGSHTHTVLPEPENDRAILYVSSYPLGGAALGPNCRPTQSGDGHNVVSIVEVPLSDPAAASVTEYQLEMEQVTYLNAFTFSACHDISVFKEIDRAAAACLGVAQLWDISDPLAPEVLWEFDDPAVNPANIDLWHSASFSWDGEVVAFGDESGGGGAARCVDPDDRQGRIWFVDAATGEHLADYKIPRSESGICTMHNFNFVPRRDGKKVLVSSAYTGGTTVVDVDALLAGASAAQAEVGFARPHGAYTWSSYWYNGHIYANDTDRGMDVFLLSDKARAGAVKLDHLNPQTQLDLIG</sequence>
<dbReference type="EMBL" id="JBHSLD010000009">
    <property type="protein sequence ID" value="MFC5381576.1"/>
    <property type="molecule type" value="Genomic_DNA"/>
</dbReference>
<reference evidence="4" key="1">
    <citation type="journal article" date="2019" name="Int. J. Syst. Evol. Microbiol.">
        <title>The Global Catalogue of Microorganisms (GCM) 10K type strain sequencing project: providing services to taxonomists for standard genome sequencing and annotation.</title>
        <authorList>
            <consortium name="The Broad Institute Genomics Platform"/>
            <consortium name="The Broad Institute Genome Sequencing Center for Infectious Disease"/>
            <person name="Wu L."/>
            <person name="Ma J."/>
        </authorList>
    </citation>
    <scope>NUCLEOTIDE SEQUENCE [LARGE SCALE GENOMIC DNA]</scope>
    <source>
        <strain evidence="4">CCUG 43114</strain>
    </source>
</reference>
<protein>
    <submittedName>
        <fullName evidence="3">LVIVD repeat-containing protein</fullName>
    </submittedName>
</protein>
<accession>A0ABW0GTP1</accession>
<name>A0ABW0GTP1_9MICO</name>